<gene>
    <name evidence="2" type="ORF">AVDCRST_MAG73-372</name>
</gene>
<dbReference type="AlphaFoldDB" id="A0A6J4TIL2"/>
<name>A0A6J4TIL2_9BACT</name>
<feature type="region of interest" description="Disordered" evidence="1">
    <location>
        <begin position="64"/>
        <end position="110"/>
    </location>
</feature>
<reference evidence="2" key="1">
    <citation type="submission" date="2020-02" db="EMBL/GenBank/DDBJ databases">
        <authorList>
            <person name="Meier V. D."/>
        </authorList>
    </citation>
    <scope>NUCLEOTIDE SEQUENCE</scope>
    <source>
        <strain evidence="2">AVDCRST_MAG73</strain>
    </source>
</reference>
<proteinExistence type="predicted"/>
<evidence type="ECO:0000313" key="2">
    <source>
        <dbReference type="EMBL" id="CAA9524336.1"/>
    </source>
</evidence>
<organism evidence="2">
    <name type="scientific">uncultured Thermomicrobiales bacterium</name>
    <dbReference type="NCBI Taxonomy" id="1645740"/>
    <lineage>
        <taxon>Bacteria</taxon>
        <taxon>Pseudomonadati</taxon>
        <taxon>Thermomicrobiota</taxon>
        <taxon>Thermomicrobia</taxon>
        <taxon>Thermomicrobiales</taxon>
        <taxon>environmental samples</taxon>
    </lineage>
</organism>
<feature type="compositionally biased region" description="Basic and acidic residues" evidence="1">
    <location>
        <begin position="67"/>
        <end position="87"/>
    </location>
</feature>
<accession>A0A6J4TIL2</accession>
<dbReference type="EMBL" id="CADCWE010000022">
    <property type="protein sequence ID" value="CAA9524336.1"/>
    <property type="molecule type" value="Genomic_DNA"/>
</dbReference>
<evidence type="ECO:0000256" key="1">
    <source>
        <dbReference type="SAM" id="MobiDB-lite"/>
    </source>
</evidence>
<protein>
    <submittedName>
        <fullName evidence="2">Uncharacterized protein</fullName>
    </submittedName>
</protein>
<feature type="region of interest" description="Disordered" evidence="1">
    <location>
        <begin position="23"/>
        <end position="52"/>
    </location>
</feature>
<sequence length="133" mass="14433">MEVGKTTGATGWSPPFRLLLVDQTDGAGPYGSGGGTRQAVRVKPTARSADRGNLAVPQRMVVRAPKLGRDGHGDHFSSRRVAILDRQPRHRHRGTCRPTASPPPQPYAIRLPIAPTTGRWRRQTVERQGGGGR</sequence>